<protein>
    <submittedName>
        <fullName evidence="3">Glutathione S-transferase N-terminal domain-containing protein</fullName>
    </submittedName>
</protein>
<dbReference type="Gene3D" id="3.40.30.10">
    <property type="entry name" value="Glutaredoxin"/>
    <property type="match status" value="1"/>
</dbReference>
<dbReference type="InterPro" id="IPR004045">
    <property type="entry name" value="Glutathione_S-Trfase_N"/>
</dbReference>
<dbReference type="Gene3D" id="1.20.1050.10">
    <property type="match status" value="1"/>
</dbReference>
<dbReference type="Pfam" id="PF13410">
    <property type="entry name" value="GST_C_2"/>
    <property type="match status" value="1"/>
</dbReference>
<dbReference type="PROSITE" id="PS50404">
    <property type="entry name" value="GST_NTER"/>
    <property type="match status" value="1"/>
</dbReference>
<dbReference type="PROSITE" id="PS50405">
    <property type="entry name" value="GST_CTER"/>
    <property type="match status" value="1"/>
</dbReference>
<dbReference type="RefSeq" id="WP_353438509.1">
    <property type="nucleotide sequence ID" value="NZ_CP099959.1"/>
</dbReference>
<dbReference type="SFLD" id="SFLDG00358">
    <property type="entry name" value="Main_(cytGST)"/>
    <property type="match status" value="1"/>
</dbReference>
<name>A0AAU8A2T2_9BURK</name>
<sequence length="204" mass="22710">MKIIGSLTSPFVRKVRIMMAEKKIDAELVLDNVWDASTAIADFNPLGKVPCLVMDDGGAMFDSRVIAEYIDTLSPVGKLIPATGRERAAVKTWEALADGVTDAGILVRLEKTFRNPTEQSTKWLDRQMEKVDHGFKTIAKGLGDAKWCHGNQFSLADISVGCALGWFELRFGYLDWKTQYPNLRGLYERLSERPSFVQTVPPAA</sequence>
<evidence type="ECO:0000259" key="2">
    <source>
        <dbReference type="PROSITE" id="PS50405"/>
    </source>
</evidence>
<dbReference type="PANTHER" id="PTHR43968:SF6">
    <property type="entry name" value="GLUTATHIONE S-TRANSFERASE OMEGA"/>
    <property type="match status" value="1"/>
</dbReference>
<dbReference type="EMBL" id="CP099959">
    <property type="protein sequence ID" value="XCC57479.1"/>
    <property type="molecule type" value="Genomic_DNA"/>
</dbReference>
<dbReference type="SUPFAM" id="SSF47616">
    <property type="entry name" value="GST C-terminal domain-like"/>
    <property type="match status" value="1"/>
</dbReference>
<gene>
    <name evidence="3" type="ORF">NKE59_08290</name>
</gene>
<feature type="domain" description="GST N-terminal" evidence="1">
    <location>
        <begin position="1"/>
        <end position="78"/>
    </location>
</feature>
<feature type="domain" description="GST C-terminal" evidence="2">
    <location>
        <begin position="83"/>
        <end position="204"/>
    </location>
</feature>
<dbReference type="CDD" id="cd03205">
    <property type="entry name" value="GST_C_6"/>
    <property type="match status" value="1"/>
</dbReference>
<dbReference type="GO" id="GO:0005737">
    <property type="term" value="C:cytoplasm"/>
    <property type="evidence" value="ECO:0007669"/>
    <property type="project" value="TreeGrafter"/>
</dbReference>
<dbReference type="SUPFAM" id="SSF52833">
    <property type="entry name" value="Thioredoxin-like"/>
    <property type="match status" value="1"/>
</dbReference>
<dbReference type="Pfam" id="PF13409">
    <property type="entry name" value="GST_N_2"/>
    <property type="match status" value="1"/>
</dbReference>
<evidence type="ECO:0000259" key="1">
    <source>
        <dbReference type="PROSITE" id="PS50404"/>
    </source>
</evidence>
<dbReference type="InterPro" id="IPR036249">
    <property type="entry name" value="Thioredoxin-like_sf"/>
</dbReference>
<dbReference type="InterPro" id="IPR040079">
    <property type="entry name" value="Glutathione_S-Trfase"/>
</dbReference>
<dbReference type="PANTHER" id="PTHR43968">
    <property type="match status" value="1"/>
</dbReference>
<dbReference type="AlphaFoldDB" id="A0AAU8A2T2"/>
<dbReference type="InterPro" id="IPR036282">
    <property type="entry name" value="Glutathione-S-Trfase_C_sf"/>
</dbReference>
<dbReference type="InterPro" id="IPR050983">
    <property type="entry name" value="GST_Omega/HSP26"/>
</dbReference>
<proteinExistence type="predicted"/>
<accession>A0AAU8A2T2</accession>
<dbReference type="InterPro" id="IPR010987">
    <property type="entry name" value="Glutathione-S-Trfase_C-like"/>
</dbReference>
<evidence type="ECO:0000313" key="3">
    <source>
        <dbReference type="EMBL" id="XCC57479.1"/>
    </source>
</evidence>
<dbReference type="SFLD" id="SFLDS00019">
    <property type="entry name" value="Glutathione_Transferase_(cytos"/>
    <property type="match status" value="1"/>
</dbReference>
<dbReference type="CDD" id="cd03049">
    <property type="entry name" value="GST_N_3"/>
    <property type="match status" value="1"/>
</dbReference>
<reference evidence="3" key="1">
    <citation type="submission" date="2022-06" db="EMBL/GenBank/DDBJ databases">
        <title>New Polynucleobacter species.</title>
        <authorList>
            <person name="Hahn M.W."/>
        </authorList>
    </citation>
    <scope>NUCLEOTIDE SEQUENCE</scope>
    <source>
        <strain evidence="3">UK-FUSCHL-C3</strain>
    </source>
</reference>
<organism evidence="3">
    <name type="scientific">Polynucleobacter sp. UK-FUSCHL-C3</name>
    <dbReference type="NCBI Taxonomy" id="2955208"/>
    <lineage>
        <taxon>Bacteria</taxon>
        <taxon>Pseudomonadati</taxon>
        <taxon>Pseudomonadota</taxon>
        <taxon>Betaproteobacteria</taxon>
        <taxon>Burkholderiales</taxon>
        <taxon>Burkholderiaceae</taxon>
        <taxon>Polynucleobacter</taxon>
    </lineage>
</organism>